<protein>
    <submittedName>
        <fullName evidence="2">Uncharacterized protein</fullName>
    </submittedName>
</protein>
<gene>
    <name evidence="2" type="ORF">XNOV1_A038338</name>
</gene>
<name>A0AAV1FCM4_XYRNO</name>
<reference evidence="2" key="1">
    <citation type="submission" date="2023-08" db="EMBL/GenBank/DDBJ databases">
        <authorList>
            <person name="Alioto T."/>
            <person name="Alioto T."/>
            <person name="Gomez Garrido J."/>
        </authorList>
    </citation>
    <scope>NUCLEOTIDE SEQUENCE</scope>
</reference>
<dbReference type="Proteomes" id="UP001178508">
    <property type="component" value="Chromosome 6"/>
</dbReference>
<feature type="region of interest" description="Disordered" evidence="1">
    <location>
        <begin position="1"/>
        <end position="25"/>
    </location>
</feature>
<evidence type="ECO:0000256" key="1">
    <source>
        <dbReference type="SAM" id="MobiDB-lite"/>
    </source>
</evidence>
<keyword evidence="3" id="KW-1185">Reference proteome</keyword>
<dbReference type="EMBL" id="OY660869">
    <property type="protein sequence ID" value="CAJ1058765.1"/>
    <property type="molecule type" value="Genomic_DNA"/>
</dbReference>
<evidence type="ECO:0000313" key="3">
    <source>
        <dbReference type="Proteomes" id="UP001178508"/>
    </source>
</evidence>
<dbReference type="AlphaFoldDB" id="A0AAV1FCM4"/>
<evidence type="ECO:0000313" key="2">
    <source>
        <dbReference type="EMBL" id="CAJ1058765.1"/>
    </source>
</evidence>
<proteinExistence type="predicted"/>
<sequence length="114" mass="12058">MCNTASAQVKERNVSKKVRASGLHDPPHCGQAHVTICHVSPHSCRGTRCSKKRLQNLSTEAGSQADFLSAAPAIEEKSEFPGVMWSLAASEATCSAPARRGFLGNGVIHVTESA</sequence>
<organism evidence="2 3">
    <name type="scientific">Xyrichtys novacula</name>
    <name type="common">Pearly razorfish</name>
    <name type="synonym">Hemipteronotus novacula</name>
    <dbReference type="NCBI Taxonomy" id="13765"/>
    <lineage>
        <taxon>Eukaryota</taxon>
        <taxon>Metazoa</taxon>
        <taxon>Chordata</taxon>
        <taxon>Craniata</taxon>
        <taxon>Vertebrata</taxon>
        <taxon>Euteleostomi</taxon>
        <taxon>Actinopterygii</taxon>
        <taxon>Neopterygii</taxon>
        <taxon>Teleostei</taxon>
        <taxon>Neoteleostei</taxon>
        <taxon>Acanthomorphata</taxon>
        <taxon>Eupercaria</taxon>
        <taxon>Labriformes</taxon>
        <taxon>Labridae</taxon>
        <taxon>Xyrichtys</taxon>
    </lineage>
</organism>
<accession>A0AAV1FCM4</accession>